<gene>
    <name evidence="1" type="ORF">LCGC14_0646920</name>
</gene>
<evidence type="ECO:0000313" key="1">
    <source>
        <dbReference type="EMBL" id="KKN49050.1"/>
    </source>
</evidence>
<organism evidence="1">
    <name type="scientific">marine sediment metagenome</name>
    <dbReference type="NCBI Taxonomy" id="412755"/>
    <lineage>
        <taxon>unclassified sequences</taxon>
        <taxon>metagenomes</taxon>
        <taxon>ecological metagenomes</taxon>
    </lineage>
</organism>
<reference evidence="1" key="1">
    <citation type="journal article" date="2015" name="Nature">
        <title>Complex archaea that bridge the gap between prokaryotes and eukaryotes.</title>
        <authorList>
            <person name="Spang A."/>
            <person name="Saw J.H."/>
            <person name="Jorgensen S.L."/>
            <person name="Zaremba-Niedzwiedzka K."/>
            <person name="Martijn J."/>
            <person name="Lind A.E."/>
            <person name="van Eijk R."/>
            <person name="Schleper C."/>
            <person name="Guy L."/>
            <person name="Ettema T.J."/>
        </authorList>
    </citation>
    <scope>NUCLEOTIDE SEQUENCE</scope>
</reference>
<sequence>MKKAYVTVANELLAGMLKLPKSVNVSAVFPNGKVGPPNTFIVCLEGDGLPEPKDGEISQHVTIVYEKDQDDLVPNVRIKEIKKT</sequence>
<proteinExistence type="predicted"/>
<name>A0A0F9QXH6_9ZZZZ</name>
<accession>A0A0F9QXH6</accession>
<dbReference type="EMBL" id="LAZR01001188">
    <property type="protein sequence ID" value="KKN49050.1"/>
    <property type="molecule type" value="Genomic_DNA"/>
</dbReference>
<protein>
    <submittedName>
        <fullName evidence="1">Uncharacterized protein</fullName>
    </submittedName>
</protein>
<comment type="caution">
    <text evidence="1">The sequence shown here is derived from an EMBL/GenBank/DDBJ whole genome shotgun (WGS) entry which is preliminary data.</text>
</comment>
<dbReference type="AlphaFoldDB" id="A0A0F9QXH6"/>